<accession>A0ABQ8HZX5</accession>
<organism evidence="3 4">
    <name type="scientific">Xanthoceras sorbifolium</name>
    <dbReference type="NCBI Taxonomy" id="99658"/>
    <lineage>
        <taxon>Eukaryota</taxon>
        <taxon>Viridiplantae</taxon>
        <taxon>Streptophyta</taxon>
        <taxon>Embryophyta</taxon>
        <taxon>Tracheophyta</taxon>
        <taxon>Spermatophyta</taxon>
        <taxon>Magnoliopsida</taxon>
        <taxon>eudicotyledons</taxon>
        <taxon>Gunneridae</taxon>
        <taxon>Pentapetalae</taxon>
        <taxon>rosids</taxon>
        <taxon>malvids</taxon>
        <taxon>Sapindales</taxon>
        <taxon>Sapindaceae</taxon>
        <taxon>Xanthoceroideae</taxon>
        <taxon>Xanthoceras</taxon>
    </lineage>
</organism>
<gene>
    <name evidence="3" type="ORF">JRO89_XS06G0258800</name>
</gene>
<feature type="domain" description="CHCH" evidence="2">
    <location>
        <begin position="48"/>
        <end position="82"/>
    </location>
</feature>
<evidence type="ECO:0000313" key="3">
    <source>
        <dbReference type="EMBL" id="KAH7569742.1"/>
    </source>
</evidence>
<proteinExistence type="predicted"/>
<dbReference type="InterPro" id="IPR010625">
    <property type="entry name" value="CHCH"/>
</dbReference>
<dbReference type="Proteomes" id="UP000827721">
    <property type="component" value="Unassembled WGS sequence"/>
</dbReference>
<comment type="caution">
    <text evidence="3">The sequence shown here is derived from an EMBL/GenBank/DDBJ whole genome shotgun (WGS) entry which is preliminary data.</text>
</comment>
<dbReference type="Pfam" id="PF06747">
    <property type="entry name" value="CHCH"/>
    <property type="match status" value="1"/>
</dbReference>
<dbReference type="PANTHER" id="PTHR13523:SF2">
    <property type="entry name" value="COILED-COIL-HELIX-COILED-COIL-HELIX DOMAIN CONTAINING 2, ISOFORM A-RELATED"/>
    <property type="match status" value="1"/>
</dbReference>
<keyword evidence="4" id="KW-1185">Reference proteome</keyword>
<protein>
    <recommendedName>
        <fullName evidence="2">CHCH domain-containing protein</fullName>
    </recommendedName>
</protein>
<reference evidence="3 4" key="1">
    <citation type="submission" date="2021-02" db="EMBL/GenBank/DDBJ databases">
        <title>Plant Genome Project.</title>
        <authorList>
            <person name="Zhang R.-G."/>
        </authorList>
    </citation>
    <scope>NUCLEOTIDE SEQUENCE [LARGE SCALE GENOMIC DNA]</scope>
    <source>
        <tissue evidence="3">Leaves</tissue>
    </source>
</reference>
<dbReference type="SUPFAM" id="SSF47072">
    <property type="entry name" value="Cysteine alpha-hairpin motif"/>
    <property type="match status" value="1"/>
</dbReference>
<evidence type="ECO:0000259" key="2">
    <source>
        <dbReference type="Pfam" id="PF06747"/>
    </source>
</evidence>
<dbReference type="EMBL" id="JAFEMO010000006">
    <property type="protein sequence ID" value="KAH7569742.1"/>
    <property type="molecule type" value="Genomic_DNA"/>
</dbReference>
<dbReference type="PANTHER" id="PTHR13523">
    <property type="entry name" value="COILED-COIL-HELIX-COILED-COIL-HELIX DOMAIN CONTAINING 2/NUR77"/>
    <property type="match status" value="1"/>
</dbReference>
<evidence type="ECO:0000313" key="4">
    <source>
        <dbReference type="Proteomes" id="UP000827721"/>
    </source>
</evidence>
<dbReference type="InterPro" id="IPR009069">
    <property type="entry name" value="Cys_alpha_HP_mot_SF"/>
</dbReference>
<evidence type="ECO:0000256" key="1">
    <source>
        <dbReference type="ARBA" id="ARBA00023157"/>
    </source>
</evidence>
<keyword evidence="1" id="KW-1015">Disulfide bond</keyword>
<dbReference type="InterPro" id="IPR055304">
    <property type="entry name" value="CHCHD2/10-like"/>
</dbReference>
<name>A0ABQ8HZX5_9ROSI</name>
<sequence length="91" mass="10089">MLGFWYQKSMAHRSVDAVIGTSTIQHGTVVSEDAVALTTISFGALDACNVHSKAFQDCVNNFRSDISKCQFYIDMLAECRKNYGLMIVLFG</sequence>